<dbReference type="KEGG" id="bgp:BGL_1c05380"/>
<dbReference type="GO" id="GO:0016020">
    <property type="term" value="C:membrane"/>
    <property type="evidence" value="ECO:0007669"/>
    <property type="project" value="UniProtKB-SubCell"/>
</dbReference>
<dbReference type="Gene3D" id="1.10.10.10">
    <property type="entry name" value="Winged helix-like DNA-binding domain superfamily/Winged helix DNA-binding domain"/>
    <property type="match status" value="1"/>
</dbReference>
<dbReference type="GO" id="GO:0006096">
    <property type="term" value="P:glycolytic process"/>
    <property type="evidence" value="ECO:0007669"/>
    <property type="project" value="UniProtKB-KW"/>
</dbReference>
<dbReference type="PANTHER" id="PTHR30514">
    <property type="entry name" value="GLUCOKINASE"/>
    <property type="match status" value="1"/>
</dbReference>
<dbReference type="Pfam" id="PF01380">
    <property type="entry name" value="SIS"/>
    <property type="match status" value="1"/>
</dbReference>
<dbReference type="Gene3D" id="3.40.50.10490">
    <property type="entry name" value="Glucose-6-phosphate isomerase like protein, domain 1"/>
    <property type="match status" value="1"/>
</dbReference>
<dbReference type="HOGENOM" id="CLU_055769_0_0_4"/>
<accession>A0A0B6RSB4</accession>
<proteinExistence type="predicted"/>
<dbReference type="GO" id="GO:0003677">
    <property type="term" value="F:DNA binding"/>
    <property type="evidence" value="ECO:0007669"/>
    <property type="project" value="UniProtKB-KW"/>
</dbReference>
<dbReference type="Pfam" id="PF01418">
    <property type="entry name" value="HTH_6"/>
    <property type="match status" value="1"/>
</dbReference>
<keyword evidence="3" id="KW-1133">Transmembrane helix</keyword>
<keyword evidence="2" id="KW-0812">Transmembrane</keyword>
<feature type="domain" description="SIS" evidence="10">
    <location>
        <begin position="165"/>
        <end position="304"/>
    </location>
</feature>
<name>A0A0B6RSB4_BURPL</name>
<sequence>MLHLAIRSVKTLISDNSSEYFSRGFLVVFLQYFRKTTIRHFRNEPPMLPRIEALRAQLRPSERKLADHVLAAPREILDLSMTDLAARAGVSQPTIARFCHALGCSGFREFKIRLAQSVAPGVPSVYRDVEPDEPAPGIIGKVFDRTIGALIEVRNSLSAGSVAEAIALLARASRIEFYGAGGSGIAAQDIQHKFFRLGVPSVAYSDPHTFSMSAALLGAQDVVVAISNTGRTRDIVDAAKSALACGAKVVSITHSHSPLAQLASVNLASNIAEETDVFSPMTSRMSHLAIGDILAVGVALQRGPELVDRLGRAKAAITRRRIEPDGKGAERKGARDEKGAETQT</sequence>
<dbReference type="GO" id="GO:0003700">
    <property type="term" value="F:DNA-binding transcription factor activity"/>
    <property type="evidence" value="ECO:0007669"/>
    <property type="project" value="InterPro"/>
</dbReference>
<dbReference type="InterPro" id="IPR001387">
    <property type="entry name" value="Cro/C1-type_HTH"/>
</dbReference>
<dbReference type="InterPro" id="IPR047640">
    <property type="entry name" value="RpiR-like"/>
</dbReference>
<feature type="domain" description="HTH rpiR-type" evidence="9">
    <location>
        <begin position="45"/>
        <end position="121"/>
    </location>
</feature>
<evidence type="ECO:0000256" key="6">
    <source>
        <dbReference type="ARBA" id="ARBA00023152"/>
    </source>
</evidence>
<evidence type="ECO:0000256" key="5">
    <source>
        <dbReference type="ARBA" id="ARBA00023125"/>
    </source>
</evidence>
<dbReference type="EMBL" id="CP002580">
    <property type="protein sequence ID" value="AJK45074.1"/>
    <property type="molecule type" value="Genomic_DNA"/>
</dbReference>
<evidence type="ECO:0000256" key="8">
    <source>
        <dbReference type="SAM" id="MobiDB-lite"/>
    </source>
</evidence>
<dbReference type="PROSITE" id="PS00356">
    <property type="entry name" value="HTH_LACI_1"/>
    <property type="match status" value="1"/>
</dbReference>
<reference evidence="11 12" key="2">
    <citation type="journal article" date="2016" name="Appl. Microbiol. Biotechnol.">
        <title>Mutations improving production and secretion of extracellular lipase by Burkholderia glumae PG1.</title>
        <authorList>
            <person name="Knapp A."/>
            <person name="Voget S."/>
            <person name="Gao R."/>
            <person name="Zaburannyi N."/>
            <person name="Krysciak D."/>
            <person name="Breuer M."/>
            <person name="Hauer B."/>
            <person name="Streit W.R."/>
            <person name="Muller R."/>
            <person name="Daniel R."/>
            <person name="Jaeger K.E."/>
        </authorList>
    </citation>
    <scope>NUCLEOTIDE SEQUENCE [LARGE SCALE GENOMIC DNA]</scope>
    <source>
        <strain evidence="11 12">PG1</strain>
    </source>
</reference>
<keyword evidence="3" id="KW-0472">Membrane</keyword>
<dbReference type="InterPro" id="IPR001347">
    <property type="entry name" value="SIS_dom"/>
</dbReference>
<dbReference type="AlphaFoldDB" id="A0A0B6RSB4"/>
<gene>
    <name evidence="11" type="ORF">BGL_1c05380</name>
</gene>
<keyword evidence="5" id="KW-0238">DNA-binding</keyword>
<protein>
    <submittedName>
        <fullName evidence="11">Transcriptional regulator, RpiR family</fullName>
    </submittedName>
</protein>
<dbReference type="CDD" id="cd00093">
    <property type="entry name" value="HTH_XRE"/>
    <property type="match status" value="1"/>
</dbReference>
<reference evidence="12" key="1">
    <citation type="submission" date="2011-03" db="EMBL/GenBank/DDBJ databases">
        <authorList>
            <person name="Voget S."/>
            <person name="Streit W.R."/>
            <person name="Jaeger K.E."/>
            <person name="Daniel R."/>
        </authorList>
    </citation>
    <scope>NUCLEOTIDE SEQUENCE [LARGE SCALE GENOMIC DNA]</scope>
    <source>
        <strain evidence="12">PG1</strain>
    </source>
</reference>
<evidence type="ECO:0000313" key="12">
    <source>
        <dbReference type="Proteomes" id="UP000031838"/>
    </source>
</evidence>
<dbReference type="PROSITE" id="PS51071">
    <property type="entry name" value="HTH_RPIR"/>
    <property type="match status" value="1"/>
</dbReference>
<evidence type="ECO:0000256" key="4">
    <source>
        <dbReference type="ARBA" id="ARBA00023015"/>
    </source>
</evidence>
<evidence type="ECO:0000256" key="7">
    <source>
        <dbReference type="ARBA" id="ARBA00023163"/>
    </source>
</evidence>
<organism evidence="11 12">
    <name type="scientific">Burkholderia plantarii</name>
    <dbReference type="NCBI Taxonomy" id="41899"/>
    <lineage>
        <taxon>Bacteria</taxon>
        <taxon>Pseudomonadati</taxon>
        <taxon>Pseudomonadota</taxon>
        <taxon>Betaproteobacteria</taxon>
        <taxon>Burkholderiales</taxon>
        <taxon>Burkholderiaceae</taxon>
        <taxon>Burkholderia</taxon>
    </lineage>
</organism>
<evidence type="ECO:0000256" key="3">
    <source>
        <dbReference type="ARBA" id="ARBA00022989"/>
    </source>
</evidence>
<dbReference type="SUPFAM" id="SSF53697">
    <property type="entry name" value="SIS domain"/>
    <property type="match status" value="1"/>
</dbReference>
<dbReference type="InterPro" id="IPR046348">
    <property type="entry name" value="SIS_dom_sf"/>
</dbReference>
<dbReference type="PANTHER" id="PTHR30514:SF1">
    <property type="entry name" value="HTH-TYPE TRANSCRIPTIONAL REGULATOR HEXR-RELATED"/>
    <property type="match status" value="1"/>
</dbReference>
<dbReference type="Proteomes" id="UP000031838">
    <property type="component" value="Chromosome 1"/>
</dbReference>
<evidence type="ECO:0000313" key="11">
    <source>
        <dbReference type="EMBL" id="AJK45074.1"/>
    </source>
</evidence>
<dbReference type="InterPro" id="IPR009057">
    <property type="entry name" value="Homeodomain-like_sf"/>
</dbReference>
<feature type="region of interest" description="Disordered" evidence="8">
    <location>
        <begin position="321"/>
        <end position="344"/>
    </location>
</feature>
<dbReference type="CDD" id="cd05013">
    <property type="entry name" value="SIS_RpiR"/>
    <property type="match status" value="1"/>
</dbReference>
<dbReference type="PROSITE" id="PS51464">
    <property type="entry name" value="SIS"/>
    <property type="match status" value="1"/>
</dbReference>
<comment type="subcellular location">
    <subcellularLocation>
        <location evidence="1">Membrane</location>
        <topology evidence="1">Single-pass membrane protein</topology>
    </subcellularLocation>
</comment>
<evidence type="ECO:0000256" key="1">
    <source>
        <dbReference type="ARBA" id="ARBA00004167"/>
    </source>
</evidence>
<keyword evidence="7" id="KW-0804">Transcription</keyword>
<evidence type="ECO:0000259" key="10">
    <source>
        <dbReference type="PROSITE" id="PS51464"/>
    </source>
</evidence>
<keyword evidence="12" id="KW-1185">Reference proteome</keyword>
<keyword evidence="6" id="KW-0324">Glycolysis</keyword>
<dbReference type="InterPro" id="IPR036388">
    <property type="entry name" value="WH-like_DNA-bd_sf"/>
</dbReference>
<dbReference type="GO" id="GO:0097367">
    <property type="term" value="F:carbohydrate derivative binding"/>
    <property type="evidence" value="ECO:0007669"/>
    <property type="project" value="InterPro"/>
</dbReference>
<keyword evidence="4" id="KW-0805">Transcription regulation</keyword>
<dbReference type="SUPFAM" id="SSF46689">
    <property type="entry name" value="Homeodomain-like"/>
    <property type="match status" value="1"/>
</dbReference>
<evidence type="ECO:0000256" key="2">
    <source>
        <dbReference type="ARBA" id="ARBA00022692"/>
    </source>
</evidence>
<dbReference type="InterPro" id="IPR035472">
    <property type="entry name" value="RpiR-like_SIS"/>
</dbReference>
<evidence type="ECO:0000259" key="9">
    <source>
        <dbReference type="PROSITE" id="PS51071"/>
    </source>
</evidence>
<dbReference type="InterPro" id="IPR000281">
    <property type="entry name" value="HTH_RpiR"/>
</dbReference>